<evidence type="ECO:0000313" key="2">
    <source>
        <dbReference type="Proteomes" id="UP000054662"/>
    </source>
</evidence>
<dbReference type="AlphaFoldDB" id="A0A0W1AAB1"/>
<reference evidence="1 2" key="1">
    <citation type="submission" date="2015-11" db="EMBL/GenBank/DDBJ databases">
        <title>Genomic analysis of 38 Legionella species identifies large and diverse effector repertoires.</title>
        <authorList>
            <person name="Burstein D."/>
            <person name="Amaro F."/>
            <person name="Zusman T."/>
            <person name="Lifshitz Z."/>
            <person name="Cohen O."/>
            <person name="Gilbert J.A."/>
            <person name="Pupko T."/>
            <person name="Shuman H.A."/>
            <person name="Segal G."/>
        </authorList>
    </citation>
    <scope>NUCLEOTIDE SEQUENCE [LARGE SCALE GENOMIC DNA]</scope>
    <source>
        <strain evidence="1 2">ATCC 49508</strain>
    </source>
</reference>
<name>A0A0W1AAB1_9GAMM</name>
<keyword evidence="2" id="KW-1185">Reference proteome</keyword>
<protein>
    <recommendedName>
        <fullName evidence="3">Polymer-forming cytoskeletal</fullName>
    </recommendedName>
</protein>
<dbReference type="PATRIC" id="fig|45076.6.peg.1836"/>
<comment type="caution">
    <text evidence="1">The sequence shown here is derived from an EMBL/GenBank/DDBJ whole genome shotgun (WGS) entry which is preliminary data.</text>
</comment>
<evidence type="ECO:0000313" key="1">
    <source>
        <dbReference type="EMBL" id="KTD78300.1"/>
    </source>
</evidence>
<organism evidence="1 2">
    <name type="scientific">Legionella worsleiensis</name>
    <dbReference type="NCBI Taxonomy" id="45076"/>
    <lineage>
        <taxon>Bacteria</taxon>
        <taxon>Pseudomonadati</taxon>
        <taxon>Pseudomonadota</taxon>
        <taxon>Gammaproteobacteria</taxon>
        <taxon>Legionellales</taxon>
        <taxon>Legionellaceae</taxon>
        <taxon>Legionella</taxon>
    </lineage>
</organism>
<sequence>MFKLITEYFNKKPLLQQEKNDHFEQVINGSYKAQDTEIGIELCINGQALLGNKVRVEKKMLVNGQLTAHHSAFLSDVTVNGASSLNHTQIHGEAKFRGSLEAASTTFSNTTEILSACAELENSTAQGIIFKKIPIKNTVQRLSLKKNTEVHGDILFEGGHGEVLCDPTAKIHGQIIGGMRIDMLHG</sequence>
<evidence type="ECO:0008006" key="3">
    <source>
        <dbReference type="Google" id="ProtNLM"/>
    </source>
</evidence>
<dbReference type="RefSeq" id="WP_058493485.1">
    <property type="nucleotide sequence ID" value="NZ_CBCRUR010000012.1"/>
</dbReference>
<accession>A0A0W1AAB1</accession>
<proteinExistence type="predicted"/>
<dbReference type="Proteomes" id="UP000054662">
    <property type="component" value="Unassembled WGS sequence"/>
</dbReference>
<dbReference type="EMBL" id="LNZC01000020">
    <property type="protein sequence ID" value="KTD78300.1"/>
    <property type="molecule type" value="Genomic_DNA"/>
</dbReference>
<dbReference type="OrthoDB" id="5637078at2"/>
<gene>
    <name evidence="1" type="ORF">Lwor_1695</name>
</gene>